<organism evidence="1 2">
    <name type="scientific">Paenibacillus lactis</name>
    <dbReference type="NCBI Taxonomy" id="228574"/>
    <lineage>
        <taxon>Bacteria</taxon>
        <taxon>Bacillati</taxon>
        <taxon>Bacillota</taxon>
        <taxon>Bacilli</taxon>
        <taxon>Bacillales</taxon>
        <taxon>Paenibacillaceae</taxon>
        <taxon>Paenibacillus</taxon>
    </lineage>
</organism>
<evidence type="ECO:0000313" key="2">
    <source>
        <dbReference type="Proteomes" id="UP000706926"/>
    </source>
</evidence>
<accession>A0ABS4FEV2</accession>
<dbReference type="GeneID" id="95405830"/>
<name>A0ABS4FEV2_9BACL</name>
<protein>
    <submittedName>
        <fullName evidence="1">Uncharacterized protein</fullName>
    </submittedName>
</protein>
<dbReference type="EMBL" id="JAGGKI010000010">
    <property type="protein sequence ID" value="MBP1894792.1"/>
    <property type="molecule type" value="Genomic_DNA"/>
</dbReference>
<dbReference type="Proteomes" id="UP000706926">
    <property type="component" value="Unassembled WGS sequence"/>
</dbReference>
<evidence type="ECO:0000313" key="1">
    <source>
        <dbReference type="EMBL" id="MBP1894792.1"/>
    </source>
</evidence>
<keyword evidence="2" id="KW-1185">Reference proteome</keyword>
<proteinExistence type="predicted"/>
<dbReference type="RefSeq" id="WP_040738904.1">
    <property type="nucleotide sequence ID" value="NZ_BOSA01000011.1"/>
</dbReference>
<sequence length="75" mass="8238">MEAIDVMKAIKVDESLNLSSINHESWIKGARDRRNGRPPAVLCGRRSFLAALAQAKARILRKVVLKGSKGPISQI</sequence>
<gene>
    <name evidence="1" type="ORF">J2Z18_003898</name>
</gene>
<comment type="caution">
    <text evidence="1">The sequence shown here is derived from an EMBL/GenBank/DDBJ whole genome shotgun (WGS) entry which is preliminary data.</text>
</comment>
<reference evidence="1 2" key="1">
    <citation type="submission" date="2021-03" db="EMBL/GenBank/DDBJ databases">
        <title>Genomic Encyclopedia of Type Strains, Phase IV (KMG-IV): sequencing the most valuable type-strain genomes for metagenomic binning, comparative biology and taxonomic classification.</title>
        <authorList>
            <person name="Goeker M."/>
        </authorList>
    </citation>
    <scope>NUCLEOTIDE SEQUENCE [LARGE SCALE GENOMIC DNA]</scope>
    <source>
        <strain evidence="1 2">DSM 15596</strain>
    </source>
</reference>